<feature type="signal peptide" evidence="1">
    <location>
        <begin position="1"/>
        <end position="19"/>
    </location>
</feature>
<keyword evidence="1" id="KW-0732">Signal</keyword>
<evidence type="ECO:0008006" key="4">
    <source>
        <dbReference type="Google" id="ProtNLM"/>
    </source>
</evidence>
<reference evidence="2" key="1">
    <citation type="submission" date="2022-05" db="EMBL/GenBank/DDBJ databases">
        <title>The Musa troglodytarum L. genome provides insights into the mechanism of non-climacteric behaviour and enrichment of carotenoids.</title>
        <authorList>
            <person name="Wang J."/>
        </authorList>
    </citation>
    <scope>NUCLEOTIDE SEQUENCE</scope>
    <source>
        <tissue evidence="2">Leaf</tissue>
    </source>
</reference>
<organism evidence="2 3">
    <name type="scientific">Musa troglodytarum</name>
    <name type="common">fe'i banana</name>
    <dbReference type="NCBI Taxonomy" id="320322"/>
    <lineage>
        <taxon>Eukaryota</taxon>
        <taxon>Viridiplantae</taxon>
        <taxon>Streptophyta</taxon>
        <taxon>Embryophyta</taxon>
        <taxon>Tracheophyta</taxon>
        <taxon>Spermatophyta</taxon>
        <taxon>Magnoliopsida</taxon>
        <taxon>Liliopsida</taxon>
        <taxon>Zingiberales</taxon>
        <taxon>Musaceae</taxon>
        <taxon>Musa</taxon>
    </lineage>
</organism>
<gene>
    <name evidence="2" type="ORF">MUK42_24026</name>
</gene>
<evidence type="ECO:0000313" key="3">
    <source>
        <dbReference type="Proteomes" id="UP001055439"/>
    </source>
</evidence>
<accession>A0A9E7GD98</accession>
<evidence type="ECO:0000313" key="2">
    <source>
        <dbReference type="EMBL" id="URE09078.1"/>
    </source>
</evidence>
<protein>
    <recommendedName>
        <fullName evidence="4">Secreted protein</fullName>
    </recommendedName>
</protein>
<name>A0A9E7GD98_9LILI</name>
<keyword evidence="3" id="KW-1185">Reference proteome</keyword>
<sequence>MCSFWAVGWQVAWLQSAVTDSPLRQWGGSGAVGPTEAVHRSFSGFRVFAVRGLRSPHCLSPVVSLHSSAQSELFCVLSLPANGRRIVLKSGKRVRLGCSYSS</sequence>
<evidence type="ECO:0000256" key="1">
    <source>
        <dbReference type="SAM" id="SignalP"/>
    </source>
</evidence>
<dbReference type="Proteomes" id="UP001055439">
    <property type="component" value="Chromosome 6"/>
</dbReference>
<proteinExistence type="predicted"/>
<dbReference type="AlphaFoldDB" id="A0A9E7GD98"/>
<dbReference type="EMBL" id="CP097508">
    <property type="protein sequence ID" value="URE09078.1"/>
    <property type="molecule type" value="Genomic_DNA"/>
</dbReference>
<feature type="chain" id="PRO_5039294447" description="Secreted protein" evidence="1">
    <location>
        <begin position="20"/>
        <end position="102"/>
    </location>
</feature>